<dbReference type="Pfam" id="PF03929">
    <property type="entry name" value="PepSY_TM"/>
    <property type="match status" value="1"/>
</dbReference>
<keyword evidence="3" id="KW-1185">Reference proteome</keyword>
<dbReference type="OrthoDB" id="9806195at2"/>
<gene>
    <name evidence="2" type="ORF">GRI42_05325</name>
</gene>
<proteinExistence type="predicted"/>
<dbReference type="AlphaFoldDB" id="A0A844XXI3"/>
<name>A0A844XXI3_9SPHN</name>
<sequence length="241" mass="27397">MGHQRVMRRFAKWHIWLGWLVGVPVLMWTVTGLAMVITPIEEVRGNHLRIESPPSPLPSDTEIAVALPADGERPVRSVSTQMERGETITRITYMDGTSERYRADGTQMSPLSDVEARLIVSKEIRGGDKVVGTKRFDAESVPFDFRRPMPVWQVALEDGTHVYVGTETGNVEAVRTRWWRTFDFMWGLHIMNLQTRELDDQSGFNYAMLVLFAALGVIGSILGCILMFRRRKARPVPLIDK</sequence>
<evidence type="ECO:0000313" key="3">
    <source>
        <dbReference type="Proteomes" id="UP000444185"/>
    </source>
</evidence>
<keyword evidence="1" id="KW-1133">Transmembrane helix</keyword>
<evidence type="ECO:0008006" key="4">
    <source>
        <dbReference type="Google" id="ProtNLM"/>
    </source>
</evidence>
<evidence type="ECO:0000313" key="2">
    <source>
        <dbReference type="EMBL" id="MXO50725.1"/>
    </source>
</evidence>
<reference evidence="2 3" key="1">
    <citation type="submission" date="2019-12" db="EMBL/GenBank/DDBJ databases">
        <title>Genomic-based taxomic classification of the family Erythrobacteraceae.</title>
        <authorList>
            <person name="Xu L."/>
        </authorList>
    </citation>
    <scope>NUCLEOTIDE SEQUENCE [LARGE SCALE GENOMIC DNA]</scope>
    <source>
        <strain evidence="2 3">DSM 16225</strain>
    </source>
</reference>
<protein>
    <recommendedName>
        <fullName evidence="4">PepSY domain-containing protein</fullName>
    </recommendedName>
</protein>
<dbReference type="EMBL" id="WTYF01000004">
    <property type="protein sequence ID" value="MXO50725.1"/>
    <property type="molecule type" value="Genomic_DNA"/>
</dbReference>
<keyword evidence="1" id="KW-0812">Transmembrane</keyword>
<evidence type="ECO:0000256" key="1">
    <source>
        <dbReference type="SAM" id="Phobius"/>
    </source>
</evidence>
<feature type="transmembrane region" description="Helical" evidence="1">
    <location>
        <begin position="206"/>
        <end position="228"/>
    </location>
</feature>
<feature type="transmembrane region" description="Helical" evidence="1">
    <location>
        <begin position="15"/>
        <end position="37"/>
    </location>
</feature>
<dbReference type="RefSeq" id="WP_160607298.1">
    <property type="nucleotide sequence ID" value="NZ_WTYF01000004.1"/>
</dbReference>
<dbReference type="InterPro" id="IPR005625">
    <property type="entry name" value="PepSY-ass_TM"/>
</dbReference>
<keyword evidence="1" id="KW-0472">Membrane</keyword>
<dbReference type="Proteomes" id="UP000444185">
    <property type="component" value="Unassembled WGS sequence"/>
</dbReference>
<organism evidence="2 3">
    <name type="scientific">Qipengyuania gaetbuli</name>
    <dbReference type="NCBI Taxonomy" id="266952"/>
    <lineage>
        <taxon>Bacteria</taxon>
        <taxon>Pseudomonadati</taxon>
        <taxon>Pseudomonadota</taxon>
        <taxon>Alphaproteobacteria</taxon>
        <taxon>Sphingomonadales</taxon>
        <taxon>Erythrobacteraceae</taxon>
        <taxon>Qipengyuania</taxon>
    </lineage>
</organism>
<accession>A0A844XXI3</accession>
<comment type="caution">
    <text evidence="2">The sequence shown here is derived from an EMBL/GenBank/DDBJ whole genome shotgun (WGS) entry which is preliminary data.</text>
</comment>